<proteinExistence type="predicted"/>
<protein>
    <submittedName>
        <fullName evidence="1">Uncharacterized protein</fullName>
    </submittedName>
</protein>
<dbReference type="AlphaFoldDB" id="A0A5B7GFE9"/>
<dbReference type="EMBL" id="VSRR010013530">
    <property type="protein sequence ID" value="MPC55898.1"/>
    <property type="molecule type" value="Genomic_DNA"/>
</dbReference>
<reference evidence="1 2" key="1">
    <citation type="submission" date="2019-05" db="EMBL/GenBank/DDBJ databases">
        <title>Another draft genome of Portunus trituberculatus and its Hox gene families provides insights of decapod evolution.</title>
        <authorList>
            <person name="Jeong J.-H."/>
            <person name="Song I."/>
            <person name="Kim S."/>
            <person name="Choi T."/>
            <person name="Kim D."/>
            <person name="Ryu S."/>
            <person name="Kim W."/>
        </authorList>
    </citation>
    <scope>NUCLEOTIDE SEQUENCE [LARGE SCALE GENOMIC DNA]</scope>
    <source>
        <tissue evidence="1">Muscle</tissue>
    </source>
</reference>
<keyword evidence="2" id="KW-1185">Reference proteome</keyword>
<sequence>MTDAEWKPAPFYTRAFRLAVNLRSFTMDRLCMSTKEQEKYLTYWISPYKDNDCILSNQTSVNFKHALHDRYIFHTFSPPPSNSGGRAEDA</sequence>
<accession>A0A5B7GFE9</accession>
<dbReference type="Proteomes" id="UP000324222">
    <property type="component" value="Unassembled WGS sequence"/>
</dbReference>
<gene>
    <name evidence="1" type="ORF">E2C01_049843</name>
</gene>
<comment type="caution">
    <text evidence="1">The sequence shown here is derived from an EMBL/GenBank/DDBJ whole genome shotgun (WGS) entry which is preliminary data.</text>
</comment>
<organism evidence="1 2">
    <name type="scientific">Portunus trituberculatus</name>
    <name type="common">Swimming crab</name>
    <name type="synonym">Neptunus trituberculatus</name>
    <dbReference type="NCBI Taxonomy" id="210409"/>
    <lineage>
        <taxon>Eukaryota</taxon>
        <taxon>Metazoa</taxon>
        <taxon>Ecdysozoa</taxon>
        <taxon>Arthropoda</taxon>
        <taxon>Crustacea</taxon>
        <taxon>Multicrustacea</taxon>
        <taxon>Malacostraca</taxon>
        <taxon>Eumalacostraca</taxon>
        <taxon>Eucarida</taxon>
        <taxon>Decapoda</taxon>
        <taxon>Pleocyemata</taxon>
        <taxon>Brachyura</taxon>
        <taxon>Eubrachyura</taxon>
        <taxon>Portunoidea</taxon>
        <taxon>Portunidae</taxon>
        <taxon>Portuninae</taxon>
        <taxon>Portunus</taxon>
    </lineage>
</organism>
<evidence type="ECO:0000313" key="2">
    <source>
        <dbReference type="Proteomes" id="UP000324222"/>
    </source>
</evidence>
<name>A0A5B7GFE9_PORTR</name>
<evidence type="ECO:0000313" key="1">
    <source>
        <dbReference type="EMBL" id="MPC55898.1"/>
    </source>
</evidence>